<dbReference type="SMART" id="SM01118">
    <property type="entry name" value="CYTH"/>
    <property type="match status" value="1"/>
</dbReference>
<dbReference type="EC" id="3.6.1.25" evidence="2"/>
<organism evidence="2">
    <name type="scientific">mine drainage metagenome</name>
    <dbReference type="NCBI Taxonomy" id="410659"/>
    <lineage>
        <taxon>unclassified sequences</taxon>
        <taxon>metagenomes</taxon>
        <taxon>ecological metagenomes</taxon>
    </lineage>
</organism>
<dbReference type="InterPro" id="IPR012042">
    <property type="entry name" value="NeuTTM/CthTTM-like"/>
</dbReference>
<comment type="caution">
    <text evidence="2">The sequence shown here is derived from an EMBL/GenBank/DDBJ whole genome shotgun (WGS) entry which is preliminary data.</text>
</comment>
<dbReference type="PANTHER" id="PTHR40114:SF1">
    <property type="entry name" value="SLR0698 PROTEIN"/>
    <property type="match status" value="1"/>
</dbReference>
<evidence type="ECO:0000259" key="1">
    <source>
        <dbReference type="PROSITE" id="PS51707"/>
    </source>
</evidence>
<dbReference type="PANTHER" id="PTHR40114">
    <property type="entry name" value="SLR0698 PROTEIN"/>
    <property type="match status" value="1"/>
</dbReference>
<dbReference type="PROSITE" id="PS51707">
    <property type="entry name" value="CYTH"/>
    <property type="match status" value="1"/>
</dbReference>
<feature type="domain" description="CYTH" evidence="1">
    <location>
        <begin position="2"/>
        <end position="148"/>
    </location>
</feature>
<dbReference type="AlphaFoldDB" id="A0A1J5SE19"/>
<dbReference type="InterPro" id="IPR023577">
    <property type="entry name" value="CYTH_domain"/>
</dbReference>
<dbReference type="PIRSF" id="PIRSF016487">
    <property type="entry name" value="CYTH_UCP016487"/>
    <property type="match status" value="1"/>
</dbReference>
<dbReference type="InterPro" id="IPR033469">
    <property type="entry name" value="CYTH-like_dom_sf"/>
</dbReference>
<dbReference type="Gene3D" id="2.40.320.10">
    <property type="entry name" value="Hypothetical Protein Pfu-838710-001"/>
    <property type="match status" value="1"/>
</dbReference>
<keyword evidence="2" id="KW-0378">Hydrolase</keyword>
<accession>A0A1J5SE19</accession>
<dbReference type="SUPFAM" id="SSF55154">
    <property type="entry name" value="CYTH-like phosphatases"/>
    <property type="match status" value="1"/>
</dbReference>
<evidence type="ECO:0000313" key="2">
    <source>
        <dbReference type="EMBL" id="OIR06655.1"/>
    </source>
</evidence>
<sequence>MANEIERKFLVKNTDWKHHTSGELFRQGYLNIDSERTVRVRIVGEKGFLTIKGKTKNITRAEYEYEIPVADASNMLDTLCFGPQIQKIRYRVSFAGQTWEVDEFLGDNTGLIVAEIELDSEDQKIEFPEWIGEEVSNDPRYYNSNLTVLPFNQWQAPLSNN</sequence>
<proteinExistence type="predicted"/>
<dbReference type="EC" id="3.6.1.3" evidence="2"/>
<protein>
    <submittedName>
        <fullName evidence="2">Inorganic triphosphatase</fullName>
        <ecNumber evidence="2">3.6.1.25</ecNumber>
        <ecNumber evidence="2">3.6.1.3</ecNumber>
    </submittedName>
</protein>
<dbReference type="CDD" id="cd07891">
    <property type="entry name" value="CYTH-like_CthTTM-like_1"/>
    <property type="match status" value="1"/>
</dbReference>
<gene>
    <name evidence="2" type="ORF">GALL_112620</name>
</gene>
<dbReference type="Pfam" id="PF01928">
    <property type="entry name" value="CYTH"/>
    <property type="match status" value="1"/>
</dbReference>
<dbReference type="GO" id="GO:0050355">
    <property type="term" value="F:inorganic triphosphate phosphatase activity"/>
    <property type="evidence" value="ECO:0007669"/>
    <property type="project" value="UniProtKB-EC"/>
</dbReference>
<dbReference type="EMBL" id="MLJW01000042">
    <property type="protein sequence ID" value="OIR06655.1"/>
    <property type="molecule type" value="Genomic_DNA"/>
</dbReference>
<reference evidence="2" key="1">
    <citation type="submission" date="2016-10" db="EMBL/GenBank/DDBJ databases">
        <title>Sequence of Gallionella enrichment culture.</title>
        <authorList>
            <person name="Poehlein A."/>
            <person name="Muehling M."/>
            <person name="Daniel R."/>
        </authorList>
    </citation>
    <scope>NUCLEOTIDE SEQUENCE</scope>
</reference>
<name>A0A1J5SE19_9ZZZZ</name>